<dbReference type="AlphaFoldDB" id="G6EYB8"/>
<dbReference type="FunFam" id="2.20.25.10:FF:000002">
    <property type="entry name" value="UPF0434 protein YcaR"/>
    <property type="match status" value="1"/>
</dbReference>
<reference evidence="2 3" key="1">
    <citation type="submission" date="2011-10" db="EMBL/GenBank/DDBJ databases">
        <title>Genome Sequence of Commensalibacter intestini A911, isolated from Drosophila gut.</title>
        <authorList>
            <person name="Lee W.-J."/>
            <person name="Kim E.-K."/>
        </authorList>
    </citation>
    <scope>NUCLEOTIDE SEQUENCE [LARGE SCALE GENOMIC DNA]</scope>
    <source>
        <strain evidence="2 3">A911</strain>
    </source>
</reference>
<dbReference type="eggNOG" id="COG2835">
    <property type="taxonomic scope" value="Bacteria"/>
</dbReference>
<dbReference type="Proteomes" id="UP000005939">
    <property type="component" value="Unassembled WGS sequence"/>
</dbReference>
<sequence length="71" mass="8005">MTEQSSSPPIDQRLLSILVCPLTKGPLIYDRENNELISCEAALAYPVKEGIPVMLVDEARQLTDEEVNRYK</sequence>
<dbReference type="EMBL" id="AGFR01000003">
    <property type="protein sequence ID" value="EHD14506.1"/>
    <property type="molecule type" value="Genomic_DNA"/>
</dbReference>
<dbReference type="Gene3D" id="2.20.25.10">
    <property type="match status" value="1"/>
</dbReference>
<dbReference type="PANTHER" id="PTHR33505">
    <property type="entry name" value="ZGC:162634"/>
    <property type="match status" value="1"/>
</dbReference>
<evidence type="ECO:0000256" key="1">
    <source>
        <dbReference type="HAMAP-Rule" id="MF_01187"/>
    </source>
</evidence>
<evidence type="ECO:0000313" key="3">
    <source>
        <dbReference type="Proteomes" id="UP000005939"/>
    </source>
</evidence>
<accession>G6EYB8</accession>
<dbReference type="SUPFAM" id="SSF158997">
    <property type="entry name" value="Trm112p-like"/>
    <property type="match status" value="1"/>
</dbReference>
<comment type="similarity">
    <text evidence="1">Belongs to the UPF0434 family.</text>
</comment>
<dbReference type="Pfam" id="PF03966">
    <property type="entry name" value="Trm112p"/>
    <property type="match status" value="1"/>
</dbReference>
<dbReference type="HAMAP" id="MF_01187">
    <property type="entry name" value="UPF0434"/>
    <property type="match status" value="1"/>
</dbReference>
<comment type="caution">
    <text evidence="2">The sequence shown here is derived from an EMBL/GenBank/DDBJ whole genome shotgun (WGS) entry which is preliminary data.</text>
</comment>
<dbReference type="PANTHER" id="PTHR33505:SF4">
    <property type="entry name" value="PROTEIN PREY, MITOCHONDRIAL"/>
    <property type="match status" value="1"/>
</dbReference>
<dbReference type="GO" id="GO:0005829">
    <property type="term" value="C:cytosol"/>
    <property type="evidence" value="ECO:0007669"/>
    <property type="project" value="TreeGrafter"/>
</dbReference>
<organism evidence="2 3">
    <name type="scientific">Commensalibacter intestini A911</name>
    <dbReference type="NCBI Taxonomy" id="1088868"/>
    <lineage>
        <taxon>Bacteria</taxon>
        <taxon>Pseudomonadati</taxon>
        <taxon>Pseudomonadota</taxon>
        <taxon>Alphaproteobacteria</taxon>
        <taxon>Acetobacterales</taxon>
        <taxon>Acetobacteraceae</taxon>
    </lineage>
</organism>
<dbReference type="STRING" id="1088868.CIN_04380"/>
<dbReference type="OrthoDB" id="9812205at2"/>
<name>G6EYB8_9PROT</name>
<protein>
    <recommendedName>
        <fullName evidence="1">UPF0434 protein CIN_04380</fullName>
    </recommendedName>
</protein>
<proteinExistence type="inferred from homology"/>
<dbReference type="InterPro" id="IPR005651">
    <property type="entry name" value="Trm112-like"/>
</dbReference>
<gene>
    <name evidence="2" type="ORF">CIN_04380</name>
</gene>
<evidence type="ECO:0000313" key="2">
    <source>
        <dbReference type="EMBL" id="EHD14506.1"/>
    </source>
</evidence>
<dbReference type="RefSeq" id="WP_008853428.1">
    <property type="nucleotide sequence ID" value="NZ_AGFR01000003.1"/>
</dbReference>